<feature type="compositionally biased region" description="Low complexity" evidence="10">
    <location>
        <begin position="698"/>
        <end position="784"/>
    </location>
</feature>
<feature type="region of interest" description="Disordered" evidence="10">
    <location>
        <begin position="1559"/>
        <end position="1607"/>
    </location>
</feature>
<dbReference type="InterPro" id="IPR024811">
    <property type="entry name" value="ASX/ASX-like"/>
</dbReference>
<dbReference type="PROSITE" id="PS51913">
    <property type="entry name" value="HTH_HARE"/>
    <property type="match status" value="1"/>
</dbReference>
<gene>
    <name evidence="13" type="ORF">H4Q32_015629</name>
</gene>
<feature type="compositionally biased region" description="Low complexity" evidence="10">
    <location>
        <begin position="1518"/>
        <end position="1529"/>
    </location>
</feature>
<feature type="compositionally biased region" description="Low complexity" evidence="10">
    <location>
        <begin position="887"/>
        <end position="904"/>
    </location>
</feature>
<evidence type="ECO:0000313" key="14">
    <source>
        <dbReference type="Proteomes" id="UP000830375"/>
    </source>
</evidence>
<evidence type="ECO:0000256" key="5">
    <source>
        <dbReference type="ARBA" id="ARBA00022771"/>
    </source>
</evidence>
<feature type="region of interest" description="Disordered" evidence="10">
    <location>
        <begin position="565"/>
        <end position="631"/>
    </location>
</feature>
<dbReference type="InterPro" id="IPR007759">
    <property type="entry name" value="Asxl_HARE-HTH"/>
</dbReference>
<feature type="compositionally biased region" description="Acidic residues" evidence="10">
    <location>
        <begin position="1216"/>
        <end position="1227"/>
    </location>
</feature>
<proteinExistence type="inferred from homology"/>
<feature type="region of interest" description="Disordered" evidence="10">
    <location>
        <begin position="1429"/>
        <end position="1546"/>
    </location>
</feature>
<feature type="compositionally biased region" description="Basic residues" evidence="10">
    <location>
        <begin position="571"/>
        <end position="601"/>
    </location>
</feature>
<feature type="region of interest" description="Disordered" evidence="10">
    <location>
        <begin position="96"/>
        <end position="169"/>
    </location>
</feature>
<comment type="caution">
    <text evidence="13">The sequence shown here is derived from an EMBL/GenBank/DDBJ whole genome shotgun (WGS) entry which is preliminary data.</text>
</comment>
<feature type="region of interest" description="Disordered" evidence="10">
    <location>
        <begin position="1639"/>
        <end position="1668"/>
    </location>
</feature>
<keyword evidence="8" id="KW-0804">Transcription</keyword>
<sequence length="1848" mass="196705">MGFYPSHRMFRRCDYRSRAHRDVDVLENFSDAPMTPKQILHVIQTKGLKEMSGTAPLACLVTMLHSQVRGDRVKNSIFFKLPGRMSLFTLKKNAPQWTKSPTANESGDGTGTPTASTTSTVEGAEQESCDSTETAAASGENDASVDETSSSASCSTEPQTRLSRSSQDPSRMDFHLTVILLRSTQLLLRSPVMPEGSSDLHNSGRQRKKAVMMPRVVLTPLKVNGEHVPSVSSRAVFPQFPPVDSRLLYLLVNFALKAASFLEATDVFVTRASIPLSVKAVFLVCPVSPALFPLGYLLCICALEISIHPSSSLSLCLGISVPLTFRVSRTCQIFACHFGLFSATSLHASAALPTLTRSQRVSPASILPPPLPSGAAGRRREGSRGGPGPTLRTRSELGWKRTQHFKSIRGLRSGPMKRNRGGVEVDFETPGSILVNTNIRALINTRTFAAFPSHSQQQLLQLLPEVDRQVGPDGLARLSSSALNNEFFTHASQSWKERLAEGEFTHEMQVRFRQEMEKEKKVEAWKEKFFEEYHGQRSGLTREEALKLTMSDAGDVAGAVLDSDTATVATPKRRSVGRRRREGRIRRRSRADLRRRARRTLCKTTTPTVPSAETTESTPTPDVEPSVASPVPEATAVQAEVVLQTDLGLEAPEENLSPEAVPSPAPVPTPPPASTSSTCDEPEASTRLLPEVPEPVVASTSSPSSSSSSTSSSSSPSSSPSSASERQTFAASSDSSSSSSSSTAAVATDPLDDGASVITTGTAGTGASSRESSPAASPATASPAIQLKEQKRRPDESQAFTSFPEKRARLDERQSFRNTVDCVHSEKPQPTTEEPKVPPIRIQLSRIKPPWVKGPPTYQICPRIVPPSEGSRRSGTGARTLADIKARAQQARAQREAAAAVAASGDGGGPGGSGPGGGTGIPDRSSGRRSREHPGPVEPGGGGGGRRGGRVDLEEQESPASSHSSGAQLQLSSVDSADRPQTSTPLTEPSPSSVSSNPSLPTSESPKTLTLSPPATDSPASQDQVEEICGVEEVTACPSDKASEQTLDTPVPTPSEPESFCSHQEGRGEEAESSESRTTTPVCTSASNDAISLVPTSIPDSLPRFGAQGVDVIRTLAASSQSWEGEKNGGEHHPGTTGVIQHGSDLKMPKETLVTARNGWVESSEEHSMRDGMLHEHRNGGSDADGKYESASLPCLPSNAGEEDTGAHSDSTETASDFENETQEDETVDWHGNQMGSNGMQAQNTKSQNQPVIQTSSRLTSSMLNPPQHQQPVIQAHVSNPNHTQTVIQARFPNGVPNQPVIHPHKQHPIHTHAINHAQDQIPTAPSQAQVQAYLTQAERDQSRNLRLNDNSNGVKLFVSTEDDSKPLGREDFVLKNSVPPVGRRVQGTSRPVSSVEANNPLVTQLLQGSLPLEKVLPQPHSVSKLEINRLPGAPAGNSTSRQPLRNLGPRFRGPSESGGPMETGGSDFQHKAPSTRVSPGPGRNFGSSPPGSTPSRMACLFEESSPRSTNVQFASQPGGAVPPGAVPVITSLPSNSSARTSMDMNSHNAPVYESAVIKEHPGPLPPRGETPERPVGFQQHPNNLSQSVCRTTPDAPSPPHGDLCPSEVVPTVKINWRPSKPQPPQHLTYQQQLSPVATVKNEVSSRPSCQQALTKNSPAPNSGNTSVVITKKEPLDNFHGGGGAMEGLLNMEMSLVRMAKKEQVKNPYGRQADTSASPVSSSPSSSASSLPYQLYGKLPKLQQSGGNGGSSSGFSYTANVSVVDGSGFSRSLADGVLQLRPRVSVGNSGGQNATLSIQAFADSAAEEVALKCSCRLKAMIMCQGCGAFCHDDCIGPSKLCVSCLVVR</sequence>
<dbReference type="InterPro" id="IPR026905">
    <property type="entry name" value="ASX-like_PHD"/>
</dbReference>
<feature type="compositionally biased region" description="Gly residues" evidence="10">
    <location>
        <begin position="905"/>
        <end position="920"/>
    </location>
</feature>
<feature type="compositionally biased region" description="Polar residues" evidence="10">
    <location>
        <begin position="96"/>
        <end position="105"/>
    </location>
</feature>
<feature type="compositionally biased region" description="Polar residues" evidence="10">
    <location>
        <begin position="958"/>
        <end position="981"/>
    </location>
</feature>
<feature type="compositionally biased region" description="Polar residues" evidence="10">
    <location>
        <begin position="1507"/>
        <end position="1516"/>
    </location>
</feature>
<feature type="domain" description="HTH HARE-type" evidence="11">
    <location>
        <begin position="16"/>
        <end position="93"/>
    </location>
</feature>
<dbReference type="Proteomes" id="UP000830375">
    <property type="component" value="Unassembled WGS sequence"/>
</dbReference>
<keyword evidence="7" id="KW-0805">Transcription regulation</keyword>
<accession>A0ABQ8LG14</accession>
<dbReference type="InterPro" id="IPR044867">
    <property type="entry name" value="DEUBAD_dom"/>
</dbReference>
<feature type="compositionally biased region" description="Pro residues" evidence="10">
    <location>
        <begin position="661"/>
        <end position="673"/>
    </location>
</feature>
<feature type="region of interest" description="Disordered" evidence="10">
    <location>
        <begin position="654"/>
        <end position="1084"/>
    </location>
</feature>
<dbReference type="Pfam" id="PF13919">
    <property type="entry name" value="ASXH"/>
    <property type="match status" value="1"/>
</dbReference>
<evidence type="ECO:0000313" key="13">
    <source>
        <dbReference type="EMBL" id="KAI2649641.1"/>
    </source>
</evidence>
<evidence type="ECO:0000256" key="9">
    <source>
        <dbReference type="ARBA" id="ARBA00023242"/>
    </source>
</evidence>
<evidence type="ECO:0000259" key="12">
    <source>
        <dbReference type="PROSITE" id="PS51916"/>
    </source>
</evidence>
<evidence type="ECO:0000256" key="3">
    <source>
        <dbReference type="ARBA" id="ARBA00022491"/>
    </source>
</evidence>
<feature type="compositionally biased region" description="Polar residues" evidence="10">
    <location>
        <begin position="1234"/>
        <end position="1251"/>
    </location>
</feature>
<feature type="compositionally biased region" description="Basic and acidic residues" evidence="10">
    <location>
        <begin position="804"/>
        <end position="815"/>
    </location>
</feature>
<keyword evidence="4" id="KW-0479">Metal-binding</keyword>
<evidence type="ECO:0000256" key="10">
    <source>
        <dbReference type="SAM" id="MobiDB-lite"/>
    </source>
</evidence>
<feature type="compositionally biased region" description="Polar residues" evidence="10">
    <location>
        <begin position="1532"/>
        <end position="1546"/>
    </location>
</feature>
<dbReference type="EMBL" id="JACTAM010000023">
    <property type="protein sequence ID" value="KAI2649641.1"/>
    <property type="molecule type" value="Genomic_DNA"/>
</dbReference>
<feature type="region of interest" description="Disordered" evidence="10">
    <location>
        <begin position="361"/>
        <end position="396"/>
    </location>
</feature>
<keyword evidence="5" id="KW-0863">Zinc-finger</keyword>
<evidence type="ECO:0000256" key="8">
    <source>
        <dbReference type="ARBA" id="ARBA00023163"/>
    </source>
</evidence>
<comment type="subcellular location">
    <subcellularLocation>
        <location evidence="1">Nucleus</location>
    </subcellularLocation>
</comment>
<evidence type="ECO:0000256" key="1">
    <source>
        <dbReference type="ARBA" id="ARBA00004123"/>
    </source>
</evidence>
<feature type="domain" description="DEUBAD" evidence="12">
    <location>
        <begin position="430"/>
        <end position="539"/>
    </location>
</feature>
<dbReference type="InterPro" id="IPR028020">
    <property type="entry name" value="ASX_DEUBAD_dom"/>
</dbReference>
<comment type="similarity">
    <text evidence="2">Belongs to the Asx family.</text>
</comment>
<evidence type="ECO:0000256" key="7">
    <source>
        <dbReference type="ARBA" id="ARBA00023015"/>
    </source>
</evidence>
<feature type="compositionally biased region" description="Low complexity" evidence="10">
    <location>
        <begin position="111"/>
        <end position="120"/>
    </location>
</feature>
<feature type="region of interest" description="Disordered" evidence="10">
    <location>
        <begin position="1703"/>
        <end position="1729"/>
    </location>
</feature>
<evidence type="ECO:0000256" key="4">
    <source>
        <dbReference type="ARBA" id="ARBA00022723"/>
    </source>
</evidence>
<feature type="compositionally biased region" description="Polar residues" evidence="10">
    <location>
        <begin position="1580"/>
        <end position="1591"/>
    </location>
</feature>
<feature type="compositionally biased region" description="Polar residues" evidence="10">
    <location>
        <begin position="146"/>
        <end position="169"/>
    </location>
</feature>
<dbReference type="PANTHER" id="PTHR13578:SF19">
    <property type="entry name" value="POLYCOMB GROUP PROTEIN ASXL1"/>
    <property type="match status" value="1"/>
</dbReference>
<feature type="region of interest" description="Disordered" evidence="10">
    <location>
        <begin position="1160"/>
        <end position="1251"/>
    </location>
</feature>
<feature type="compositionally biased region" description="Basic and acidic residues" evidence="10">
    <location>
        <begin position="1124"/>
        <end position="1134"/>
    </location>
</feature>
<name>A0ABQ8LG14_LABRO</name>
<keyword evidence="3" id="KW-0678">Repressor</keyword>
<feature type="compositionally biased region" description="Polar residues" evidence="10">
    <location>
        <begin position="1486"/>
        <end position="1496"/>
    </location>
</feature>
<feature type="region of interest" description="Disordered" evidence="10">
    <location>
        <begin position="1121"/>
        <end position="1147"/>
    </location>
</feature>
<evidence type="ECO:0000259" key="11">
    <source>
        <dbReference type="PROSITE" id="PS51913"/>
    </source>
</evidence>
<feature type="compositionally biased region" description="Low complexity" evidence="10">
    <location>
        <begin position="604"/>
        <end position="621"/>
    </location>
</feature>
<evidence type="ECO:0000256" key="2">
    <source>
        <dbReference type="ARBA" id="ARBA00006391"/>
    </source>
</evidence>
<dbReference type="Pfam" id="PF05066">
    <property type="entry name" value="HARE-HTH"/>
    <property type="match status" value="1"/>
</dbReference>
<keyword evidence="9" id="KW-0539">Nucleus</keyword>
<protein>
    <submittedName>
        <fullName evidence="13">Polycomb group protein ASXL1</fullName>
    </submittedName>
</protein>
<feature type="compositionally biased region" description="Basic and acidic residues" evidence="10">
    <location>
        <begin position="1164"/>
        <end position="1188"/>
    </location>
</feature>
<keyword evidence="6" id="KW-0862">Zinc</keyword>
<dbReference type="PANTHER" id="PTHR13578">
    <property type="entry name" value="ADDITIONAL SEX COMBS LIKE PROTEIN ASXL"/>
    <property type="match status" value="1"/>
</dbReference>
<feature type="compositionally biased region" description="Low complexity" evidence="10">
    <location>
        <begin position="982"/>
        <end position="1006"/>
    </location>
</feature>
<feature type="compositionally biased region" description="Low complexity" evidence="10">
    <location>
        <begin position="1716"/>
        <end position="1729"/>
    </location>
</feature>
<feature type="compositionally biased region" description="Polar residues" evidence="10">
    <location>
        <begin position="1007"/>
        <end position="1023"/>
    </location>
</feature>
<dbReference type="Pfam" id="PF13922">
    <property type="entry name" value="PHD_3"/>
    <property type="match status" value="1"/>
</dbReference>
<organism evidence="13 14">
    <name type="scientific">Labeo rohita</name>
    <name type="common">Indian major carp</name>
    <name type="synonym">Cyprinus rohita</name>
    <dbReference type="NCBI Taxonomy" id="84645"/>
    <lineage>
        <taxon>Eukaryota</taxon>
        <taxon>Metazoa</taxon>
        <taxon>Chordata</taxon>
        <taxon>Craniata</taxon>
        <taxon>Vertebrata</taxon>
        <taxon>Euteleostomi</taxon>
        <taxon>Actinopterygii</taxon>
        <taxon>Neopterygii</taxon>
        <taxon>Teleostei</taxon>
        <taxon>Ostariophysi</taxon>
        <taxon>Cypriniformes</taxon>
        <taxon>Cyprinidae</taxon>
        <taxon>Labeoninae</taxon>
        <taxon>Labeonini</taxon>
        <taxon>Labeo</taxon>
    </lineage>
</organism>
<dbReference type="PROSITE" id="PS51916">
    <property type="entry name" value="DEUBAD"/>
    <property type="match status" value="1"/>
</dbReference>
<reference evidence="13 14" key="1">
    <citation type="submission" date="2022-01" db="EMBL/GenBank/DDBJ databases">
        <title>A high-quality chromosome-level genome assembly of rohu carp, Labeo rohita.</title>
        <authorList>
            <person name="Arick M.A. II"/>
            <person name="Hsu C.-Y."/>
            <person name="Magbanua Z."/>
            <person name="Pechanova O."/>
            <person name="Grover C."/>
            <person name="Miller E."/>
            <person name="Thrash A."/>
            <person name="Ezzel L."/>
            <person name="Alam S."/>
            <person name="Benzie J."/>
            <person name="Hamilton M."/>
            <person name="Karsi A."/>
            <person name="Lawrence M.L."/>
            <person name="Peterson D.G."/>
        </authorList>
    </citation>
    <scope>NUCLEOTIDE SEQUENCE [LARGE SCALE GENOMIC DNA]</scope>
    <source>
        <strain evidence="14">BAU-BD-2019</strain>
        <tissue evidence="13">Blood</tissue>
    </source>
</reference>
<keyword evidence="14" id="KW-1185">Reference proteome</keyword>
<evidence type="ECO:0000256" key="6">
    <source>
        <dbReference type="ARBA" id="ARBA00022833"/>
    </source>
</evidence>